<comment type="caution">
    <text evidence="2">The sequence shown here is derived from an EMBL/GenBank/DDBJ whole genome shotgun (WGS) entry which is preliminary data.</text>
</comment>
<proteinExistence type="predicted"/>
<dbReference type="EMBL" id="AMBO01000301">
    <property type="protein sequence ID" value="EKD02047.1"/>
    <property type="molecule type" value="Genomic_DNA"/>
</dbReference>
<protein>
    <submittedName>
        <fullName evidence="2">Uncharacterized protein</fullName>
    </submittedName>
</protein>
<organism evidence="2 3">
    <name type="scientific">Trichosporon asahii var. asahii (strain CBS 8904)</name>
    <name type="common">Yeast</name>
    <dbReference type="NCBI Taxonomy" id="1220162"/>
    <lineage>
        <taxon>Eukaryota</taxon>
        <taxon>Fungi</taxon>
        <taxon>Dikarya</taxon>
        <taxon>Basidiomycota</taxon>
        <taxon>Agaricomycotina</taxon>
        <taxon>Tremellomycetes</taxon>
        <taxon>Trichosporonales</taxon>
        <taxon>Trichosporonaceae</taxon>
        <taxon>Trichosporon</taxon>
    </lineage>
</organism>
<dbReference type="AlphaFoldDB" id="K1VRE1"/>
<name>K1VRE1_TRIAC</name>
<accession>K1VRE1</accession>
<dbReference type="InParanoid" id="K1VRE1"/>
<dbReference type="HOGENOM" id="CLU_2238499_0_0_1"/>
<sequence>MPILHSSSSTTPDSALAVRRPAPGNFTDVLPSPSQALNLQSDEPAACRALCAMSPGEVANNVFPALPLTMQPGEPAAGVLPTPTQALTMQPGDPGDDIFRHLPHT</sequence>
<dbReference type="Proteomes" id="UP000006757">
    <property type="component" value="Unassembled WGS sequence"/>
</dbReference>
<reference evidence="2 3" key="1">
    <citation type="journal article" date="2012" name="Eukaryot. Cell">
        <title>Genome sequence of the Trichosporon asahii environmental strain CBS 8904.</title>
        <authorList>
            <person name="Yang R.Y."/>
            <person name="Li H.T."/>
            <person name="Zhu H."/>
            <person name="Zhou G.P."/>
            <person name="Wang M."/>
            <person name="Wang L."/>
        </authorList>
    </citation>
    <scope>NUCLEOTIDE SEQUENCE [LARGE SCALE GENOMIC DNA]</scope>
    <source>
        <strain evidence="2 3">CBS 8904</strain>
    </source>
</reference>
<feature type="region of interest" description="Disordered" evidence="1">
    <location>
        <begin position="74"/>
        <end position="105"/>
    </location>
</feature>
<feature type="region of interest" description="Disordered" evidence="1">
    <location>
        <begin position="1"/>
        <end position="36"/>
    </location>
</feature>
<feature type="compositionally biased region" description="Polar residues" evidence="1">
    <location>
        <begin position="1"/>
        <end position="13"/>
    </location>
</feature>
<keyword evidence="3" id="KW-1185">Reference proteome</keyword>
<evidence type="ECO:0000313" key="2">
    <source>
        <dbReference type="EMBL" id="EKD02047.1"/>
    </source>
</evidence>
<evidence type="ECO:0000313" key="3">
    <source>
        <dbReference type="Proteomes" id="UP000006757"/>
    </source>
</evidence>
<evidence type="ECO:0000256" key="1">
    <source>
        <dbReference type="SAM" id="MobiDB-lite"/>
    </source>
</evidence>
<gene>
    <name evidence="2" type="ORF">A1Q2_03646</name>
</gene>